<reference evidence="2 3" key="2">
    <citation type="journal article" date="2010" name="J. Bacteriol.">
        <title>Complete genome sequence of Methanothermobacter marburgensis, a methanoarchaeon model organism.</title>
        <authorList>
            <person name="Liesegang H."/>
            <person name="Kaster A.K."/>
            <person name="Wiezer A."/>
            <person name="Goenrich M."/>
            <person name="Wollherr A."/>
            <person name="Seedorf H."/>
            <person name="Gottschalk G."/>
            <person name="Thauer R.K."/>
        </authorList>
    </citation>
    <scope>NUCLEOTIDE SEQUENCE [LARGE SCALE GENOMIC DNA]</scope>
    <source>
        <strain evidence="3">ATCC BAA-927 / DSM 2133 / JCM 14651 / NBRC 100331 / OCM 82 / Marburg</strain>
    </source>
</reference>
<sequence>MEYTIFNVTLPLIGLYILTYTLYRNGRIRRSFHVNLWNLIILIAFLISGIGGFVLLFLLENGIRFSLNSQLLYWHVEAGLALVVVTVFHFHCYTGSLNRILGVGR</sequence>
<dbReference type="HOGENOM" id="CLU_2271081_0_0_2"/>
<keyword evidence="1" id="KW-1133">Transmembrane helix</keyword>
<accession>D9PYT8</accession>
<dbReference type="AlphaFoldDB" id="D9PYT8"/>
<evidence type="ECO:0000256" key="1">
    <source>
        <dbReference type="SAM" id="Phobius"/>
    </source>
</evidence>
<dbReference type="OrthoDB" id="69609at2157"/>
<dbReference type="PaxDb" id="79929-MTBMA_c00230"/>
<feature type="transmembrane region" description="Helical" evidence="1">
    <location>
        <begin position="71"/>
        <end position="90"/>
    </location>
</feature>
<dbReference type="RefSeq" id="WP_013294862.1">
    <property type="nucleotide sequence ID" value="NC_014408.1"/>
</dbReference>
<keyword evidence="1" id="KW-0812">Transmembrane</keyword>
<evidence type="ECO:0008006" key="4">
    <source>
        <dbReference type="Google" id="ProtNLM"/>
    </source>
</evidence>
<evidence type="ECO:0000313" key="2">
    <source>
        <dbReference type="EMBL" id="ADL57633.1"/>
    </source>
</evidence>
<proteinExistence type="predicted"/>
<feature type="transmembrane region" description="Helical" evidence="1">
    <location>
        <begin position="35"/>
        <end position="59"/>
    </location>
</feature>
<dbReference type="GeneID" id="41327050"/>
<evidence type="ECO:0000313" key="3">
    <source>
        <dbReference type="Proteomes" id="UP000000345"/>
    </source>
</evidence>
<keyword evidence="3" id="KW-1185">Reference proteome</keyword>
<dbReference type="KEGG" id="mmg:MTBMA_c00230"/>
<reference key="1">
    <citation type="submission" date="2009-08" db="EMBL/GenBank/DDBJ databases">
        <title>The genome sequence of Methanothermobacter marburgensis.</title>
        <authorList>
            <person name="Kaster A."/>
            <person name="Seedorf H."/>
            <person name="Goenrich M."/>
            <person name="Wiezer A."/>
            <person name="Liesegang H."/>
            <person name="Thauer R."/>
            <person name="Gottschalk G."/>
        </authorList>
    </citation>
    <scope>NUCLEOTIDE SEQUENCE</scope>
    <source>
        <strain>Marburg</strain>
    </source>
</reference>
<dbReference type="STRING" id="79929.MTBMA_c00230"/>
<feature type="transmembrane region" description="Helical" evidence="1">
    <location>
        <begin position="6"/>
        <end position="23"/>
    </location>
</feature>
<dbReference type="EMBL" id="CP001710">
    <property type="protein sequence ID" value="ADL57633.1"/>
    <property type="molecule type" value="Genomic_DNA"/>
</dbReference>
<organism evidence="2 3">
    <name type="scientific">Methanothermobacter marburgensis (strain ATCC BAA-927 / DSM 2133 / JCM 14651 / NBRC 100331 / OCM 82 / Marburg)</name>
    <name type="common">Methanobacterium thermoautotrophicum</name>
    <dbReference type="NCBI Taxonomy" id="79929"/>
    <lineage>
        <taxon>Archaea</taxon>
        <taxon>Methanobacteriati</taxon>
        <taxon>Methanobacteriota</taxon>
        <taxon>Methanomada group</taxon>
        <taxon>Methanobacteria</taxon>
        <taxon>Methanobacteriales</taxon>
        <taxon>Methanobacteriaceae</taxon>
        <taxon>Methanothermobacter</taxon>
    </lineage>
</organism>
<name>D9PYT8_METTM</name>
<dbReference type="PATRIC" id="fig|79929.8.peg.21"/>
<gene>
    <name evidence="2" type="ordered locus">MTBMA_c00230</name>
</gene>
<protein>
    <recommendedName>
        <fullName evidence="4">DUF4405 domain-containing protein</fullName>
    </recommendedName>
</protein>
<keyword evidence="1" id="KW-0472">Membrane</keyword>
<dbReference type="Proteomes" id="UP000000345">
    <property type="component" value="Chromosome"/>
</dbReference>
<dbReference type="GeneID" id="9703728"/>